<dbReference type="SUPFAM" id="SSF69572">
    <property type="entry name" value="Activating enzymes of the ubiquitin-like proteins"/>
    <property type="match status" value="1"/>
</dbReference>
<dbReference type="CDD" id="cd01483">
    <property type="entry name" value="E1_enzyme_family"/>
    <property type="match status" value="1"/>
</dbReference>
<dbReference type="GO" id="GO:0008641">
    <property type="term" value="F:ubiquitin-like modifier activating enzyme activity"/>
    <property type="evidence" value="ECO:0007669"/>
    <property type="project" value="InterPro"/>
</dbReference>
<reference evidence="2 3" key="1">
    <citation type="journal article" date="2016" name="Environ. Microbiol.">
        <title>Genomic resolution of a cold subsurface aquifer community provides metabolic insights for novel microbes adapted to high CO concentrations.</title>
        <authorList>
            <person name="Probst A.J."/>
            <person name="Castelle C.J."/>
            <person name="Singh A."/>
            <person name="Brown C.T."/>
            <person name="Anantharaman K."/>
            <person name="Sharon I."/>
            <person name="Hug L.A."/>
            <person name="Burstein D."/>
            <person name="Emerson J.B."/>
            <person name="Thomas B.C."/>
            <person name="Banfield J.F."/>
        </authorList>
    </citation>
    <scope>NUCLEOTIDE SEQUENCE [LARGE SCALE GENOMIC DNA]</scope>
    <source>
        <strain evidence="2">CG1_02_38_46</strain>
    </source>
</reference>
<accession>A0A1J4S8P1</accession>
<evidence type="ECO:0000313" key="3">
    <source>
        <dbReference type="Proteomes" id="UP000182278"/>
    </source>
</evidence>
<dbReference type="Gene3D" id="3.40.50.720">
    <property type="entry name" value="NAD(P)-binding Rossmann-like Domain"/>
    <property type="match status" value="1"/>
</dbReference>
<organism evidence="2 3">
    <name type="scientific">Candidatus Desantisbacteria bacterium CG1_02_38_46</name>
    <dbReference type="NCBI Taxonomy" id="1817893"/>
    <lineage>
        <taxon>Bacteria</taxon>
        <taxon>Candidatus Desantisiibacteriota</taxon>
    </lineage>
</organism>
<dbReference type="InterPro" id="IPR000594">
    <property type="entry name" value="ThiF_NAD_FAD-bd"/>
</dbReference>
<protein>
    <recommendedName>
        <fullName evidence="1">THIF-type NAD/FAD binding fold domain-containing protein</fullName>
    </recommendedName>
</protein>
<dbReference type="InterPro" id="IPR035985">
    <property type="entry name" value="Ubiquitin-activating_enz"/>
</dbReference>
<dbReference type="PANTHER" id="PTHR43267">
    <property type="entry name" value="TRNA THREONYLCARBAMOYLADENOSINE DEHYDRATASE"/>
    <property type="match status" value="1"/>
</dbReference>
<dbReference type="PANTHER" id="PTHR43267:SF1">
    <property type="entry name" value="TRNA THREONYLCARBAMOYLADENOSINE DEHYDRATASE"/>
    <property type="match status" value="1"/>
</dbReference>
<dbReference type="EMBL" id="MNUO01000132">
    <property type="protein sequence ID" value="OIN95647.1"/>
    <property type="molecule type" value="Genomic_DNA"/>
</dbReference>
<proteinExistence type="predicted"/>
<dbReference type="GO" id="GO:0061503">
    <property type="term" value="F:tRNA threonylcarbamoyladenosine dehydratase"/>
    <property type="evidence" value="ECO:0007669"/>
    <property type="project" value="TreeGrafter"/>
</dbReference>
<dbReference type="GO" id="GO:0061504">
    <property type="term" value="P:cyclic threonylcarbamoyladenosine biosynthetic process"/>
    <property type="evidence" value="ECO:0007669"/>
    <property type="project" value="TreeGrafter"/>
</dbReference>
<name>A0A1J4S8P1_9BACT</name>
<sequence>MLNLRDENYRISFSHNQFEAAIVTHGDEKEDVTYSGAFATRVKGVRKDLVRYVLVPDSTEVDRDEYFVEPNPHFTCKLQNLFRKEGANTVVNLHWHKFTESGKQPNFFSEDDRCAFALFENISQFNPSIRVVQIVFGASINYFKARYMDKDKKFVYFDSIEIVGPQGIKILNSGKEFDVQISINDFKEIFRKNILAFGNENTSKISKIKVAVVGVGGLGSGIVYQMARIGFEDVILMDFDRISEDNCNRFYGTDLPQKARGKLKAEFVMKKYQCFNPNATVQCYYGSVLDEKAEEILKEVDLIIMTVDNDGTRVSLNSFCARYGKPLVNVSTGISMDKDGSLIKSAGTQIQWFIPRESEYPCLRCHGSMDEEEIQMGLMSEELRESRKTAGYIEGTDQNPAPQIMPLNGIGIGIAMWEICCWICGIKKPIPWLYYDAMENKLMNIKVSQKSDCTCCRLNEESILATGDYKPNLKIKILNR</sequence>
<dbReference type="AlphaFoldDB" id="A0A1J4S8P1"/>
<evidence type="ECO:0000313" key="2">
    <source>
        <dbReference type="EMBL" id="OIN95647.1"/>
    </source>
</evidence>
<dbReference type="STRING" id="1817893.AUJ66_08715"/>
<comment type="caution">
    <text evidence="2">The sequence shown here is derived from an EMBL/GenBank/DDBJ whole genome shotgun (WGS) entry which is preliminary data.</text>
</comment>
<evidence type="ECO:0000259" key="1">
    <source>
        <dbReference type="Pfam" id="PF00899"/>
    </source>
</evidence>
<dbReference type="InterPro" id="IPR045886">
    <property type="entry name" value="ThiF/MoeB/HesA"/>
</dbReference>
<dbReference type="Proteomes" id="UP000182278">
    <property type="component" value="Unassembled WGS sequence"/>
</dbReference>
<feature type="domain" description="THIF-type NAD/FAD binding fold" evidence="1">
    <location>
        <begin position="192"/>
        <end position="454"/>
    </location>
</feature>
<dbReference type="Pfam" id="PF00899">
    <property type="entry name" value="ThiF"/>
    <property type="match status" value="1"/>
</dbReference>
<gene>
    <name evidence="2" type="ORF">AUJ66_08715</name>
</gene>